<protein>
    <submittedName>
        <fullName evidence="1">Uncharacterized protein</fullName>
    </submittedName>
</protein>
<sequence length="57" mass="6371">MGDLEMFFPDRSALKFTDDGLIEGDWLDCDGCNTPQLVKGGIISDQVFVCEKCRVIE</sequence>
<proteinExistence type="predicted"/>
<organism evidence="1">
    <name type="scientific">uncultured Caudovirales phage</name>
    <dbReference type="NCBI Taxonomy" id="2100421"/>
    <lineage>
        <taxon>Viruses</taxon>
        <taxon>Duplodnaviria</taxon>
        <taxon>Heunggongvirae</taxon>
        <taxon>Uroviricota</taxon>
        <taxon>Caudoviricetes</taxon>
        <taxon>Peduoviridae</taxon>
        <taxon>Maltschvirus</taxon>
        <taxon>Maltschvirus maltsch</taxon>
    </lineage>
</organism>
<reference evidence="1" key="1">
    <citation type="submission" date="2020-05" db="EMBL/GenBank/DDBJ databases">
        <authorList>
            <person name="Chiriac C."/>
            <person name="Salcher M."/>
            <person name="Ghai R."/>
            <person name="Kavagutti S V."/>
        </authorList>
    </citation>
    <scope>NUCLEOTIDE SEQUENCE</scope>
</reference>
<accession>A0A6J5RBU5</accession>
<name>A0A6J5RBU5_9CAUD</name>
<dbReference type="EMBL" id="LR797170">
    <property type="protein sequence ID" value="CAB4191198.1"/>
    <property type="molecule type" value="Genomic_DNA"/>
</dbReference>
<evidence type="ECO:0000313" key="1">
    <source>
        <dbReference type="EMBL" id="CAB4191198.1"/>
    </source>
</evidence>
<gene>
    <name evidence="1" type="ORF">UFOVP1215_11</name>
</gene>